<gene>
    <name evidence="2" type="ORF">ACFY05_41415</name>
</gene>
<keyword evidence="3" id="KW-1185">Reference proteome</keyword>
<evidence type="ECO:0000313" key="3">
    <source>
        <dbReference type="Proteomes" id="UP001602119"/>
    </source>
</evidence>
<name>A0ABW6VIV4_MICFU</name>
<organism evidence="2 3">
    <name type="scientific">Microtetraspora fusca</name>
    <dbReference type="NCBI Taxonomy" id="1997"/>
    <lineage>
        <taxon>Bacteria</taxon>
        <taxon>Bacillati</taxon>
        <taxon>Actinomycetota</taxon>
        <taxon>Actinomycetes</taxon>
        <taxon>Streptosporangiales</taxon>
        <taxon>Streptosporangiaceae</taxon>
        <taxon>Microtetraspora</taxon>
    </lineage>
</organism>
<dbReference type="RefSeq" id="WP_066952023.1">
    <property type="nucleotide sequence ID" value="NZ_BBYK01000108.1"/>
</dbReference>
<evidence type="ECO:0000313" key="2">
    <source>
        <dbReference type="EMBL" id="MFF4779296.1"/>
    </source>
</evidence>
<sequence length="195" mass="20252">MKTAQHPLVKNYLAAVARETAGLDEERRNELIADLDEHIVVALAKEANPDDQAIRDVLARLGDPRSIAASALGESSAAVSVRRRHTVVPLVLLALAGLATVTAPVAGVVLAIVAAVALWAAPQWQTRDKVIGTAAALLMPVLLALLGFLLGLQIAAGGVAVGEWTIQTVLAVVILPLAVTAVTCVYLVRAGQRSA</sequence>
<accession>A0ABW6VIV4</accession>
<reference evidence="2 3" key="1">
    <citation type="submission" date="2024-10" db="EMBL/GenBank/DDBJ databases">
        <title>The Natural Products Discovery Center: Release of the First 8490 Sequenced Strains for Exploring Actinobacteria Biosynthetic Diversity.</title>
        <authorList>
            <person name="Kalkreuter E."/>
            <person name="Kautsar S.A."/>
            <person name="Yang D."/>
            <person name="Bader C.D."/>
            <person name="Teijaro C.N."/>
            <person name="Fluegel L."/>
            <person name="Davis C.M."/>
            <person name="Simpson J.R."/>
            <person name="Lauterbach L."/>
            <person name="Steele A.D."/>
            <person name="Gui C."/>
            <person name="Meng S."/>
            <person name="Li G."/>
            <person name="Viehrig K."/>
            <person name="Ye F."/>
            <person name="Su P."/>
            <person name="Kiefer A.F."/>
            <person name="Nichols A."/>
            <person name="Cepeda A.J."/>
            <person name="Yan W."/>
            <person name="Fan B."/>
            <person name="Jiang Y."/>
            <person name="Adhikari A."/>
            <person name="Zheng C.-J."/>
            <person name="Schuster L."/>
            <person name="Cowan T.M."/>
            <person name="Smanski M.J."/>
            <person name="Chevrette M.G."/>
            <person name="De Carvalho L.P.S."/>
            <person name="Shen B."/>
        </authorList>
    </citation>
    <scope>NUCLEOTIDE SEQUENCE [LARGE SCALE GENOMIC DNA]</scope>
    <source>
        <strain evidence="2 3">NPDC001281</strain>
    </source>
</reference>
<evidence type="ECO:0000256" key="1">
    <source>
        <dbReference type="SAM" id="Phobius"/>
    </source>
</evidence>
<dbReference type="Pfam" id="PF22564">
    <property type="entry name" value="HAAS"/>
    <property type="match status" value="1"/>
</dbReference>
<feature type="transmembrane region" description="Helical" evidence="1">
    <location>
        <begin position="164"/>
        <end position="188"/>
    </location>
</feature>
<comment type="caution">
    <text evidence="2">The sequence shown here is derived from an EMBL/GenBank/DDBJ whole genome shotgun (WGS) entry which is preliminary data.</text>
</comment>
<proteinExistence type="predicted"/>
<dbReference type="Proteomes" id="UP001602119">
    <property type="component" value="Unassembled WGS sequence"/>
</dbReference>
<evidence type="ECO:0008006" key="4">
    <source>
        <dbReference type="Google" id="ProtNLM"/>
    </source>
</evidence>
<keyword evidence="1" id="KW-0812">Transmembrane</keyword>
<feature type="transmembrane region" description="Helical" evidence="1">
    <location>
        <begin position="90"/>
        <end position="118"/>
    </location>
</feature>
<protein>
    <recommendedName>
        <fullName evidence="4">DUF1700 domain-containing protein</fullName>
    </recommendedName>
</protein>
<feature type="transmembrane region" description="Helical" evidence="1">
    <location>
        <begin position="130"/>
        <end position="152"/>
    </location>
</feature>
<dbReference type="EMBL" id="JBIAXI010000047">
    <property type="protein sequence ID" value="MFF4779296.1"/>
    <property type="molecule type" value="Genomic_DNA"/>
</dbReference>
<keyword evidence="1" id="KW-0472">Membrane</keyword>
<keyword evidence="1" id="KW-1133">Transmembrane helix</keyword>